<dbReference type="GO" id="GO:0051539">
    <property type="term" value="F:4 iron, 4 sulfur cluster binding"/>
    <property type="evidence" value="ECO:0007669"/>
    <property type="project" value="UniProtKB-KW"/>
</dbReference>
<name>A0A8J6TI20_9BACT</name>
<evidence type="ECO:0000256" key="3">
    <source>
        <dbReference type="ARBA" id="ARBA00022679"/>
    </source>
</evidence>
<evidence type="ECO:0000259" key="9">
    <source>
        <dbReference type="PROSITE" id="PS51918"/>
    </source>
</evidence>
<organism evidence="10 11">
    <name type="scientific">Candidatus Desulfatibia profunda</name>
    <dbReference type="NCBI Taxonomy" id="2841695"/>
    <lineage>
        <taxon>Bacteria</taxon>
        <taxon>Pseudomonadati</taxon>
        <taxon>Thermodesulfobacteriota</taxon>
        <taxon>Desulfobacteria</taxon>
        <taxon>Desulfobacterales</taxon>
        <taxon>Desulfobacterales incertae sedis</taxon>
        <taxon>Candidatus Desulfatibia</taxon>
    </lineage>
</organism>
<dbReference type="AlphaFoldDB" id="A0A8J6TI20"/>
<dbReference type="Pfam" id="PF02310">
    <property type="entry name" value="B12-binding"/>
    <property type="match status" value="1"/>
</dbReference>
<evidence type="ECO:0000256" key="4">
    <source>
        <dbReference type="ARBA" id="ARBA00022691"/>
    </source>
</evidence>
<gene>
    <name evidence="10" type="ORF">H8E23_14690</name>
</gene>
<evidence type="ECO:0000256" key="5">
    <source>
        <dbReference type="ARBA" id="ARBA00022723"/>
    </source>
</evidence>
<comment type="caution">
    <text evidence="10">The sequence shown here is derived from an EMBL/GenBank/DDBJ whole genome shotgun (WGS) entry which is preliminary data.</text>
</comment>
<dbReference type="SFLD" id="SFLDS00029">
    <property type="entry name" value="Radical_SAM"/>
    <property type="match status" value="1"/>
</dbReference>
<evidence type="ECO:0000256" key="7">
    <source>
        <dbReference type="ARBA" id="ARBA00023014"/>
    </source>
</evidence>
<comment type="cofactor">
    <cofactor evidence="1">
        <name>[4Fe-4S] cluster</name>
        <dbReference type="ChEBI" id="CHEBI:49883"/>
    </cofactor>
</comment>
<dbReference type="PANTHER" id="PTHR43409">
    <property type="entry name" value="ANAEROBIC MAGNESIUM-PROTOPORPHYRIN IX MONOMETHYL ESTER CYCLASE-RELATED"/>
    <property type="match status" value="1"/>
</dbReference>
<dbReference type="InterPro" id="IPR034466">
    <property type="entry name" value="Methyltransferase_Class_B"/>
</dbReference>
<evidence type="ECO:0000313" key="10">
    <source>
        <dbReference type="EMBL" id="MBC8362630.1"/>
    </source>
</evidence>
<evidence type="ECO:0000313" key="11">
    <source>
        <dbReference type="Proteomes" id="UP000603434"/>
    </source>
</evidence>
<feature type="domain" description="Radical SAM core" evidence="9">
    <location>
        <begin position="195"/>
        <end position="429"/>
    </location>
</feature>
<dbReference type="GO" id="GO:0005829">
    <property type="term" value="C:cytosol"/>
    <property type="evidence" value="ECO:0007669"/>
    <property type="project" value="TreeGrafter"/>
</dbReference>
<dbReference type="GO" id="GO:0046872">
    <property type="term" value="F:metal ion binding"/>
    <property type="evidence" value="ECO:0007669"/>
    <property type="project" value="UniProtKB-KW"/>
</dbReference>
<keyword evidence="5" id="KW-0479">Metal-binding</keyword>
<dbReference type="InterPro" id="IPR051198">
    <property type="entry name" value="BchE-like"/>
</dbReference>
<evidence type="ECO:0000256" key="6">
    <source>
        <dbReference type="ARBA" id="ARBA00023004"/>
    </source>
</evidence>
<dbReference type="InterPro" id="IPR007197">
    <property type="entry name" value="rSAM"/>
</dbReference>
<dbReference type="Gene3D" id="3.40.50.280">
    <property type="entry name" value="Cobalamin-binding domain"/>
    <property type="match status" value="1"/>
</dbReference>
<keyword evidence="3" id="KW-0808">Transferase</keyword>
<dbReference type="SFLD" id="SFLDG01082">
    <property type="entry name" value="B12-binding_domain_containing"/>
    <property type="match status" value="1"/>
</dbReference>
<dbReference type="Gene3D" id="3.80.30.20">
    <property type="entry name" value="tm_1862 like domain"/>
    <property type="match status" value="1"/>
</dbReference>
<dbReference type="Pfam" id="PF04055">
    <property type="entry name" value="Radical_SAM"/>
    <property type="match status" value="1"/>
</dbReference>
<dbReference type="InterPro" id="IPR023404">
    <property type="entry name" value="rSAM_horseshoe"/>
</dbReference>
<dbReference type="SFLD" id="SFLDG01123">
    <property type="entry name" value="methyltransferase_(Class_B)"/>
    <property type="match status" value="1"/>
</dbReference>
<dbReference type="PANTHER" id="PTHR43409:SF7">
    <property type="entry name" value="BLL1977 PROTEIN"/>
    <property type="match status" value="1"/>
</dbReference>
<keyword evidence="7" id="KW-0411">Iron-sulfur</keyword>
<evidence type="ECO:0000259" key="8">
    <source>
        <dbReference type="PROSITE" id="PS51332"/>
    </source>
</evidence>
<accession>A0A8J6TI20</accession>
<dbReference type="InterPro" id="IPR058240">
    <property type="entry name" value="rSAM_sf"/>
</dbReference>
<reference evidence="10 11" key="1">
    <citation type="submission" date="2020-08" db="EMBL/GenBank/DDBJ databases">
        <title>Bridging the membrane lipid divide: bacteria of the FCB group superphylum have the potential to synthesize archaeal ether lipids.</title>
        <authorList>
            <person name="Villanueva L."/>
            <person name="Von Meijenfeldt F.A.B."/>
            <person name="Westbye A.B."/>
            <person name="Yadav S."/>
            <person name="Hopmans E.C."/>
            <person name="Dutilh B.E."/>
            <person name="Sinninghe Damste J.S."/>
        </authorList>
    </citation>
    <scope>NUCLEOTIDE SEQUENCE [LARGE SCALE GENOMIC DNA]</scope>
    <source>
        <strain evidence="10">NIOZ-UU30</strain>
    </source>
</reference>
<keyword evidence="2" id="KW-0489">Methyltransferase</keyword>
<evidence type="ECO:0000256" key="1">
    <source>
        <dbReference type="ARBA" id="ARBA00001966"/>
    </source>
</evidence>
<dbReference type="InterPro" id="IPR006638">
    <property type="entry name" value="Elp3/MiaA/NifB-like_rSAM"/>
</dbReference>
<dbReference type="GO" id="GO:0031419">
    <property type="term" value="F:cobalamin binding"/>
    <property type="evidence" value="ECO:0007669"/>
    <property type="project" value="InterPro"/>
</dbReference>
<dbReference type="InterPro" id="IPR006158">
    <property type="entry name" value="Cobalamin-bd"/>
</dbReference>
<dbReference type="SUPFAM" id="SSF102114">
    <property type="entry name" value="Radical SAM enzymes"/>
    <property type="match status" value="1"/>
</dbReference>
<dbReference type="PROSITE" id="PS51918">
    <property type="entry name" value="RADICAL_SAM"/>
    <property type="match status" value="1"/>
</dbReference>
<protein>
    <submittedName>
        <fullName evidence="10">B12-binding domain-containing radical SAM protein</fullName>
    </submittedName>
</protein>
<feature type="domain" description="B12-binding" evidence="8">
    <location>
        <begin position="1"/>
        <end position="134"/>
    </location>
</feature>
<dbReference type="PROSITE" id="PS51332">
    <property type="entry name" value="B12_BINDING"/>
    <property type="match status" value="1"/>
</dbReference>
<keyword evidence="6" id="KW-0408">Iron</keyword>
<proteinExistence type="predicted"/>
<sequence>MNIVLINVSGRQSSDGSRLISALLKRAGHRVKSVFLSRPEPLDYNADELEPLDEMLAESDLVMVAVYSSYAVRAVQVTQYIHKKFPGMKVIWGGPHCISVPELGLRYADGICFSEGDQAAVDFANRLEAGTDYLHTPNMAFNVNGTPLVNEVLAPFADLDGLPYYDYNLDEQFLLDQGLFQMTKTLLKERLAGYPYNVPVLYFITSRGCPHQCSYCNNSRYITLFGRNTMRFYSIDRVIEELEHTLEHLDFIEVVVFGDDDFFMRSKKQLAHFARKYKKSIGLPFGIAVSANTYHKEKMEVLLDSGLKVVQMGVQSGSQQTLDEVYHRRIRLSRTKAVVHQLASYHKTHGLDLLLDFIIDNPYETPDDIIQTYKYILDLPLHVRINIFFLAFFPGTPIYDRALKDRIIEPFNEKAFRFYTRSHVRYQKNYETFLILLARFIRRRRRLWPYCNNKLMLALGSRPVRKIASGLPGSCYALLSKSVQ</sequence>
<dbReference type="SMART" id="SM00729">
    <property type="entry name" value="Elp3"/>
    <property type="match status" value="1"/>
</dbReference>
<dbReference type="GO" id="GO:0003824">
    <property type="term" value="F:catalytic activity"/>
    <property type="evidence" value="ECO:0007669"/>
    <property type="project" value="InterPro"/>
</dbReference>
<dbReference type="CDD" id="cd01335">
    <property type="entry name" value="Radical_SAM"/>
    <property type="match status" value="1"/>
</dbReference>
<evidence type="ECO:0000256" key="2">
    <source>
        <dbReference type="ARBA" id="ARBA00022603"/>
    </source>
</evidence>
<dbReference type="EMBL" id="JACNJH010000207">
    <property type="protein sequence ID" value="MBC8362630.1"/>
    <property type="molecule type" value="Genomic_DNA"/>
</dbReference>
<keyword evidence="4" id="KW-0949">S-adenosyl-L-methionine</keyword>
<dbReference type="Proteomes" id="UP000603434">
    <property type="component" value="Unassembled WGS sequence"/>
</dbReference>